<dbReference type="EMBL" id="CM042015">
    <property type="protein sequence ID" value="KAI3711385.1"/>
    <property type="molecule type" value="Genomic_DNA"/>
</dbReference>
<dbReference type="Proteomes" id="UP001055811">
    <property type="component" value="Linkage Group LG07"/>
</dbReference>
<evidence type="ECO:0000313" key="2">
    <source>
        <dbReference type="Proteomes" id="UP001055811"/>
    </source>
</evidence>
<accession>A0ACB9ASG8</accession>
<reference evidence="2" key="1">
    <citation type="journal article" date="2022" name="Mol. Ecol. Resour.">
        <title>The genomes of chicory, endive, great burdock and yacon provide insights into Asteraceae palaeo-polyploidization history and plant inulin production.</title>
        <authorList>
            <person name="Fan W."/>
            <person name="Wang S."/>
            <person name="Wang H."/>
            <person name="Wang A."/>
            <person name="Jiang F."/>
            <person name="Liu H."/>
            <person name="Zhao H."/>
            <person name="Xu D."/>
            <person name="Zhang Y."/>
        </authorList>
    </citation>
    <scope>NUCLEOTIDE SEQUENCE [LARGE SCALE GENOMIC DNA]</scope>
    <source>
        <strain evidence="2">cv. Punajuju</strain>
    </source>
</reference>
<gene>
    <name evidence="1" type="ORF">L2E82_41428</name>
</gene>
<proteinExistence type="predicted"/>
<comment type="caution">
    <text evidence="1">The sequence shown here is derived from an EMBL/GenBank/DDBJ whole genome shotgun (WGS) entry which is preliminary data.</text>
</comment>
<protein>
    <submittedName>
        <fullName evidence="1">Uncharacterized protein</fullName>
    </submittedName>
</protein>
<evidence type="ECO:0000313" key="1">
    <source>
        <dbReference type="EMBL" id="KAI3711385.1"/>
    </source>
</evidence>
<keyword evidence="2" id="KW-1185">Reference proteome</keyword>
<sequence length="66" mass="7590">MVLDSMVPRTEQQKIREPNTDLVKYIQFGSEPLPKGRIAISVPNKNRSVISLVFNFLSHLDFRSKC</sequence>
<reference evidence="1 2" key="2">
    <citation type="journal article" date="2022" name="Mol. Ecol. Resour.">
        <title>The genomes of chicory, endive, great burdock and yacon provide insights into Asteraceae paleo-polyploidization history and plant inulin production.</title>
        <authorList>
            <person name="Fan W."/>
            <person name="Wang S."/>
            <person name="Wang H."/>
            <person name="Wang A."/>
            <person name="Jiang F."/>
            <person name="Liu H."/>
            <person name="Zhao H."/>
            <person name="Xu D."/>
            <person name="Zhang Y."/>
        </authorList>
    </citation>
    <scope>NUCLEOTIDE SEQUENCE [LARGE SCALE GENOMIC DNA]</scope>
    <source>
        <strain evidence="2">cv. Punajuju</strain>
        <tissue evidence="1">Leaves</tissue>
    </source>
</reference>
<organism evidence="1 2">
    <name type="scientific">Cichorium intybus</name>
    <name type="common">Chicory</name>
    <dbReference type="NCBI Taxonomy" id="13427"/>
    <lineage>
        <taxon>Eukaryota</taxon>
        <taxon>Viridiplantae</taxon>
        <taxon>Streptophyta</taxon>
        <taxon>Embryophyta</taxon>
        <taxon>Tracheophyta</taxon>
        <taxon>Spermatophyta</taxon>
        <taxon>Magnoliopsida</taxon>
        <taxon>eudicotyledons</taxon>
        <taxon>Gunneridae</taxon>
        <taxon>Pentapetalae</taxon>
        <taxon>asterids</taxon>
        <taxon>campanulids</taxon>
        <taxon>Asterales</taxon>
        <taxon>Asteraceae</taxon>
        <taxon>Cichorioideae</taxon>
        <taxon>Cichorieae</taxon>
        <taxon>Cichoriinae</taxon>
        <taxon>Cichorium</taxon>
    </lineage>
</organism>
<name>A0ACB9ASG8_CICIN</name>